<dbReference type="GeneID" id="63788200"/>
<protein>
    <submittedName>
        <fullName evidence="1">Uncharacterized protein</fullName>
    </submittedName>
</protein>
<accession>A0A1Y2EXN9</accession>
<keyword evidence="2" id="KW-1185">Reference proteome</keyword>
<name>A0A1Y2EXN9_PROLT</name>
<comment type="caution">
    <text evidence="1">The sequence shown here is derived from an EMBL/GenBank/DDBJ whole genome shotgun (WGS) entry which is preliminary data.</text>
</comment>
<organism evidence="1 2">
    <name type="scientific">Protomyces lactucae-debilis</name>
    <dbReference type="NCBI Taxonomy" id="2754530"/>
    <lineage>
        <taxon>Eukaryota</taxon>
        <taxon>Fungi</taxon>
        <taxon>Dikarya</taxon>
        <taxon>Ascomycota</taxon>
        <taxon>Taphrinomycotina</taxon>
        <taxon>Taphrinomycetes</taxon>
        <taxon>Taphrinales</taxon>
        <taxon>Protomycetaceae</taxon>
        <taxon>Protomyces</taxon>
    </lineage>
</organism>
<dbReference type="EMBL" id="MCFI01000023">
    <property type="protein sequence ID" value="ORY76340.1"/>
    <property type="molecule type" value="Genomic_DNA"/>
</dbReference>
<evidence type="ECO:0000313" key="1">
    <source>
        <dbReference type="EMBL" id="ORY76340.1"/>
    </source>
</evidence>
<dbReference type="RefSeq" id="XP_040722603.1">
    <property type="nucleotide sequence ID" value="XM_040871601.1"/>
</dbReference>
<dbReference type="AlphaFoldDB" id="A0A1Y2EXN9"/>
<evidence type="ECO:0000313" key="2">
    <source>
        <dbReference type="Proteomes" id="UP000193685"/>
    </source>
</evidence>
<sequence>MATAAPRIVKQVFDQFPLKQLPPLYAGPAPSTRPTLFMLKDHAKSCAVVAFIKLLGLDLDVQQTNKHSHTSHPYLLVGNRILAGEPLHERLLQLAEEEPPAPSLKSAGLALFAALEDALVLADYMDQTSPLAWRSKEAGLLQIAASQMQSMSLQLAKEPPAVAAIHKRYISEEDTWTTLLVTCRRNLEALQELAPKTLQDLEDKEMAAMIVGYISTITNYTGNGRARKEVQQTTARYADLVRQSQYYASL</sequence>
<reference evidence="1 2" key="1">
    <citation type="submission" date="2016-07" db="EMBL/GenBank/DDBJ databases">
        <title>Pervasive Adenine N6-methylation of Active Genes in Fungi.</title>
        <authorList>
            <consortium name="DOE Joint Genome Institute"/>
            <person name="Mondo S.J."/>
            <person name="Dannebaum R.O."/>
            <person name="Kuo R.C."/>
            <person name="Labutti K."/>
            <person name="Haridas S."/>
            <person name="Kuo A."/>
            <person name="Salamov A."/>
            <person name="Ahrendt S.R."/>
            <person name="Lipzen A."/>
            <person name="Sullivan W."/>
            <person name="Andreopoulos W.B."/>
            <person name="Clum A."/>
            <person name="Lindquist E."/>
            <person name="Daum C."/>
            <person name="Ramamoorthy G.K."/>
            <person name="Gryganskyi A."/>
            <person name="Culley D."/>
            <person name="Magnuson J.K."/>
            <person name="James T.Y."/>
            <person name="O'Malley M.A."/>
            <person name="Stajich J.E."/>
            <person name="Spatafora J.W."/>
            <person name="Visel A."/>
            <person name="Grigoriev I.V."/>
        </authorList>
    </citation>
    <scope>NUCLEOTIDE SEQUENCE [LARGE SCALE GENOMIC DNA]</scope>
    <source>
        <strain evidence="1 2">12-1054</strain>
    </source>
</reference>
<proteinExistence type="predicted"/>
<dbReference type="Proteomes" id="UP000193685">
    <property type="component" value="Unassembled WGS sequence"/>
</dbReference>
<gene>
    <name evidence="1" type="ORF">BCR37DRAFT_395281</name>
</gene>